<evidence type="ECO:0000313" key="9">
    <source>
        <dbReference type="Proteomes" id="UP000887565"/>
    </source>
</evidence>
<evidence type="ECO:0000256" key="3">
    <source>
        <dbReference type="ARBA" id="ARBA00022603"/>
    </source>
</evidence>
<dbReference type="PANTHER" id="PTHR12049">
    <property type="entry name" value="PROTEIN ARGININE METHYLTRANSFERASE NDUFAF7, MITOCHONDRIAL"/>
    <property type="match status" value="1"/>
</dbReference>
<sequence length="458" mass="51727">MLSSRYLIRQFLPTFRKLPVHGRFFGSVARHAVSANNGNAAGRGNDSSDDNNNNAKGQNKNPLKRFLIDKIRLTGPISIAEYMQICVGSPGAGYYSKNDGQIFGARGDFVTSPEFTQMLGELLGVWVVNEFFKLSHNSDWHLIELGPGSGCLMHDVLGVARKFDLTEQHMQIRLVETSRQLIREQATILCGDDDAFDTNDVEKCSKKSLFGPEVHWHDNIFEIPQKFGIILAHEFFDALPVHKFKRTQDRGWREVLIGLDPENPQNFQYQVAHGQTVAQKLYLTKKIEESAASSSYLEISPVSAYMCDQMAERINQNGGCALIVDYGPYTPLGDKRTGDTLRAYRSHKIVDPLDFPGRCDVTCDVDFDFLVENLRDKVAIFGPLDQKTFLENMGIKVRFEKLLKACQSEEETQYLQKSFDLLTDPKQMGSRFKVMALFPKVIEEMMKKVPPSGFCPLS</sequence>
<reference evidence="10" key="1">
    <citation type="submission" date="2022-11" db="UniProtKB">
        <authorList>
            <consortium name="WormBaseParasite"/>
        </authorList>
    </citation>
    <scope>IDENTIFICATION</scope>
</reference>
<keyword evidence="3 7" id="KW-0489">Methyltransferase</keyword>
<dbReference type="Proteomes" id="UP000887565">
    <property type="component" value="Unplaced"/>
</dbReference>
<dbReference type="GO" id="GO:0032259">
    <property type="term" value="P:methylation"/>
    <property type="evidence" value="ECO:0007669"/>
    <property type="project" value="UniProtKB-KW"/>
</dbReference>
<comment type="function">
    <text evidence="7">Arginine methyltransferase involved in the assembly or stability of mitochondrial NADH:ubiquinone oxidoreductase complex (complex I).</text>
</comment>
<proteinExistence type="inferred from homology"/>
<evidence type="ECO:0000256" key="7">
    <source>
        <dbReference type="RuleBase" id="RU364114"/>
    </source>
</evidence>
<dbReference type="WBParaSite" id="nRc.2.0.1.t41700-RA">
    <property type="protein sequence ID" value="nRc.2.0.1.t41700-RA"/>
    <property type="gene ID" value="nRc.2.0.1.g41700"/>
</dbReference>
<evidence type="ECO:0000256" key="2">
    <source>
        <dbReference type="ARBA" id="ARBA00005891"/>
    </source>
</evidence>
<comment type="similarity">
    <text evidence="2 7">Belongs to the NDUFAF7 family.</text>
</comment>
<name>A0A915KVX8_ROMCU</name>
<evidence type="ECO:0000256" key="6">
    <source>
        <dbReference type="ARBA" id="ARBA00048612"/>
    </source>
</evidence>
<evidence type="ECO:0000256" key="4">
    <source>
        <dbReference type="ARBA" id="ARBA00022679"/>
    </source>
</evidence>
<dbReference type="InterPro" id="IPR029063">
    <property type="entry name" value="SAM-dependent_MTases_sf"/>
</dbReference>
<dbReference type="GO" id="GO:0005739">
    <property type="term" value="C:mitochondrion"/>
    <property type="evidence" value="ECO:0007669"/>
    <property type="project" value="UniProtKB-SubCell"/>
</dbReference>
<keyword evidence="9" id="KW-1185">Reference proteome</keyword>
<dbReference type="InterPro" id="IPR003788">
    <property type="entry name" value="NDUFAF7"/>
</dbReference>
<keyword evidence="4 7" id="KW-0808">Transferase</keyword>
<dbReference type="PANTHER" id="PTHR12049:SF7">
    <property type="entry name" value="PROTEIN ARGININE METHYLTRANSFERASE NDUFAF7, MITOCHONDRIAL"/>
    <property type="match status" value="1"/>
</dbReference>
<evidence type="ECO:0000313" key="10">
    <source>
        <dbReference type="WBParaSite" id="nRc.2.0.1.t41700-RA"/>
    </source>
</evidence>
<dbReference type="OMA" id="YYHPQRN"/>
<protein>
    <recommendedName>
        <fullName evidence="7">Protein arginine methyltransferase NDUFAF7</fullName>
        <ecNumber evidence="7">2.1.1.320</ecNumber>
    </recommendedName>
</protein>
<dbReference type="EC" id="2.1.1.320" evidence="7"/>
<keyword evidence="5 7" id="KW-0496">Mitochondrion</keyword>
<accession>A0A915KVX8</accession>
<dbReference type="SUPFAM" id="SSF53335">
    <property type="entry name" value="S-adenosyl-L-methionine-dependent methyltransferases"/>
    <property type="match status" value="1"/>
</dbReference>
<dbReference type="GO" id="GO:0035243">
    <property type="term" value="F:protein-arginine omega-N symmetric methyltransferase activity"/>
    <property type="evidence" value="ECO:0007669"/>
    <property type="project" value="UniProtKB-EC"/>
</dbReference>
<dbReference type="Gene3D" id="3.40.50.12710">
    <property type="match status" value="1"/>
</dbReference>
<dbReference type="GO" id="GO:0032981">
    <property type="term" value="P:mitochondrial respiratory chain complex I assembly"/>
    <property type="evidence" value="ECO:0007669"/>
    <property type="project" value="TreeGrafter"/>
</dbReference>
<comment type="catalytic activity">
    <reaction evidence="6 7">
        <text>L-arginyl-[protein] + 2 S-adenosyl-L-methionine = N(omega),N(omega)'-dimethyl-L-arginyl-[protein] + 2 S-adenosyl-L-homocysteine + 2 H(+)</text>
        <dbReference type="Rhea" id="RHEA:48108"/>
        <dbReference type="Rhea" id="RHEA-COMP:10532"/>
        <dbReference type="Rhea" id="RHEA-COMP:11992"/>
        <dbReference type="ChEBI" id="CHEBI:15378"/>
        <dbReference type="ChEBI" id="CHEBI:29965"/>
        <dbReference type="ChEBI" id="CHEBI:57856"/>
        <dbReference type="ChEBI" id="CHEBI:59789"/>
        <dbReference type="ChEBI" id="CHEBI:88221"/>
        <dbReference type="EC" id="2.1.1.320"/>
    </reaction>
</comment>
<comment type="subcellular location">
    <subcellularLocation>
        <location evidence="1 7">Mitochondrion</location>
    </subcellularLocation>
</comment>
<dbReference type="Pfam" id="PF02636">
    <property type="entry name" value="Methyltransf_28"/>
    <property type="match status" value="1"/>
</dbReference>
<dbReference type="InterPro" id="IPR038375">
    <property type="entry name" value="NDUFAF7_sf"/>
</dbReference>
<feature type="region of interest" description="Disordered" evidence="8">
    <location>
        <begin position="36"/>
        <end position="60"/>
    </location>
</feature>
<evidence type="ECO:0000256" key="8">
    <source>
        <dbReference type="SAM" id="MobiDB-lite"/>
    </source>
</evidence>
<evidence type="ECO:0000256" key="1">
    <source>
        <dbReference type="ARBA" id="ARBA00004173"/>
    </source>
</evidence>
<evidence type="ECO:0000256" key="5">
    <source>
        <dbReference type="ARBA" id="ARBA00023128"/>
    </source>
</evidence>
<organism evidence="9 10">
    <name type="scientific">Romanomermis culicivorax</name>
    <name type="common">Nematode worm</name>
    <dbReference type="NCBI Taxonomy" id="13658"/>
    <lineage>
        <taxon>Eukaryota</taxon>
        <taxon>Metazoa</taxon>
        <taxon>Ecdysozoa</taxon>
        <taxon>Nematoda</taxon>
        <taxon>Enoplea</taxon>
        <taxon>Dorylaimia</taxon>
        <taxon>Mermithida</taxon>
        <taxon>Mermithoidea</taxon>
        <taxon>Mermithidae</taxon>
        <taxon>Romanomermis</taxon>
    </lineage>
</organism>
<dbReference type="AlphaFoldDB" id="A0A915KVX8"/>